<evidence type="ECO:0000256" key="10">
    <source>
        <dbReference type="ARBA" id="ARBA00038934"/>
    </source>
</evidence>
<dbReference type="GO" id="GO:0005737">
    <property type="term" value="C:cytoplasm"/>
    <property type="evidence" value="ECO:0007669"/>
    <property type="project" value="UniProtKB-SubCell"/>
</dbReference>
<feature type="region of interest" description="Disordered" evidence="14">
    <location>
        <begin position="527"/>
        <end position="609"/>
    </location>
</feature>
<dbReference type="SUPFAM" id="SSF53448">
    <property type="entry name" value="Nucleotide-diphospho-sugar transferases"/>
    <property type="match status" value="1"/>
</dbReference>
<comment type="subcellular location">
    <subcellularLocation>
        <location evidence="2">Cytoplasm</location>
    </subcellularLocation>
</comment>
<feature type="region of interest" description="Disordered" evidence="14">
    <location>
        <begin position="485"/>
        <end position="512"/>
    </location>
</feature>
<feature type="compositionally biased region" description="Basic and acidic residues" evidence="14">
    <location>
        <begin position="371"/>
        <end position="415"/>
    </location>
</feature>
<gene>
    <name evidence="16" type="ORF">BN7_4266</name>
</gene>
<dbReference type="InterPro" id="IPR002495">
    <property type="entry name" value="Glyco_trans_8"/>
</dbReference>
<evidence type="ECO:0000256" key="13">
    <source>
        <dbReference type="ARBA" id="ARBA00057883"/>
    </source>
</evidence>
<dbReference type="Gene3D" id="3.90.550.10">
    <property type="entry name" value="Spore Coat Polysaccharide Biosynthesis Protein SpsA, Chain A"/>
    <property type="match status" value="1"/>
</dbReference>
<dbReference type="STRING" id="1206466.K0KTZ5"/>
<comment type="cofactor">
    <cofactor evidence="1">
        <name>Mn(2+)</name>
        <dbReference type="ChEBI" id="CHEBI:29035"/>
    </cofactor>
</comment>
<dbReference type="PANTHER" id="PTHR11183">
    <property type="entry name" value="GLYCOGENIN SUBFAMILY MEMBER"/>
    <property type="match status" value="1"/>
</dbReference>
<evidence type="ECO:0000256" key="7">
    <source>
        <dbReference type="ARBA" id="ARBA00023180"/>
    </source>
</evidence>
<evidence type="ECO:0000256" key="3">
    <source>
        <dbReference type="ARBA" id="ARBA00022490"/>
    </source>
</evidence>
<dbReference type="GO" id="GO:0008466">
    <property type="term" value="F:glycogenin glucosyltransferase activity"/>
    <property type="evidence" value="ECO:0007669"/>
    <property type="project" value="UniProtKB-EC"/>
</dbReference>
<feature type="compositionally biased region" description="Acidic residues" evidence="14">
    <location>
        <begin position="534"/>
        <end position="544"/>
    </location>
</feature>
<keyword evidence="17" id="KW-1185">Reference proteome</keyword>
<comment type="similarity">
    <text evidence="9">Belongs to the glycosyltransferase 8 family. Glycogenin subfamily.</text>
</comment>
<comment type="caution">
    <text evidence="16">The sequence shown here is derived from an EMBL/GenBank/DDBJ whole genome shotgun (WGS) entry which is preliminary data.</text>
</comment>
<feature type="region of interest" description="Disordered" evidence="14">
    <location>
        <begin position="427"/>
        <end position="451"/>
    </location>
</feature>
<evidence type="ECO:0000256" key="12">
    <source>
        <dbReference type="ARBA" id="ARBA00052293"/>
    </source>
</evidence>
<dbReference type="FunFam" id="3.90.550.10:FF:000092">
    <property type="entry name" value="Glycogenin 2"/>
    <property type="match status" value="1"/>
</dbReference>
<keyword evidence="5" id="KW-0479">Metal-binding</keyword>
<dbReference type="CDD" id="cd02537">
    <property type="entry name" value="GT8_Glycogenin"/>
    <property type="match status" value="1"/>
</dbReference>
<evidence type="ECO:0000256" key="1">
    <source>
        <dbReference type="ARBA" id="ARBA00001936"/>
    </source>
</evidence>
<keyword evidence="16" id="KW-0328">Glycosyltransferase</keyword>
<dbReference type="EMBL" id="CAIF01000152">
    <property type="protein sequence ID" value="CCH44698.1"/>
    <property type="molecule type" value="Genomic_DNA"/>
</dbReference>
<feature type="compositionally biased region" description="Basic and acidic residues" evidence="14">
    <location>
        <begin position="600"/>
        <end position="609"/>
    </location>
</feature>
<dbReference type="InParanoid" id="K0KTZ5"/>
<feature type="chain" id="PRO_5003837959" description="glycogenin glucosyltransferase" evidence="15">
    <location>
        <begin position="23"/>
        <end position="609"/>
    </location>
</feature>
<dbReference type="InterPro" id="IPR050587">
    <property type="entry name" value="GNT1/Glycosyltrans_8"/>
</dbReference>
<evidence type="ECO:0000256" key="9">
    <source>
        <dbReference type="ARBA" id="ARBA00038162"/>
    </source>
</evidence>
<sequence length="609" mass="71585">MVNAIVTLLFTSSYLPGALVLGRSIRQSGLDSNTKLVVLLAASLTQYEYNQLAQVYDEILDTELIFSKVASYELQLLNRPELSPTYSKINIFKLTQFDQILYLDSDTLPLQDLTHLFKDYAQLSEDQIVAAPDSGWPDIFNSGLFLIKPSIQTYQNLLFKIHNSSKSPSFDGADQGLLNEYFIVDSPNRRSWIKLPFIYNVTPSGQYQYQPAYQFFQNQIKLVHFIGATKPWDSGRDGERYRWWDKYGEFYGYGSIKEVIHGIKPKFYFPPQEYHEEHHEDNGEPVIIDYQEGNVEQYDEPEESREDEVNHEQDYWNQYNEANQILNDPQSFEIFETVQPDYDQWNPARDEPPQDGKPQAADFPDLGHYSNEWDKPQEHYHQEYQEHHQEHHHEQQNQDYHEEQHVESDYQDDLSREVHESYDASAPIYDEHPEPEPAEEWKPPPIFPWELHNDQAEPERVFTISDEFSFDDPWTHLPLFRRIKQHQEKAASDAQRRAESLAREEEDEKELQRRKVEVALISEEREVGVITKDDAEEEEEEDNETIVPSSTDVQTIEEDYPIEEPDFSSEQYESIPKPAGLEEIERDEELDEEEDVELQEDLKDIKIAK</sequence>
<feature type="compositionally biased region" description="Basic and acidic residues" evidence="14">
    <location>
        <begin position="485"/>
        <end position="503"/>
    </location>
</feature>
<proteinExistence type="inferred from homology"/>
<reference evidence="16 17" key="1">
    <citation type="journal article" date="2012" name="Eukaryot. Cell">
        <title>Draft genome sequence of Wickerhamomyces ciferrii NRRL Y-1031 F-60-10.</title>
        <authorList>
            <person name="Schneider J."/>
            <person name="Andrea H."/>
            <person name="Blom J."/>
            <person name="Jaenicke S."/>
            <person name="Ruckert C."/>
            <person name="Schorsch C."/>
            <person name="Szczepanowski R."/>
            <person name="Farwick M."/>
            <person name="Goesmann A."/>
            <person name="Puhler A."/>
            <person name="Schaffer S."/>
            <person name="Tauch A."/>
            <person name="Kohler T."/>
            <person name="Brinkrolf K."/>
        </authorList>
    </citation>
    <scope>NUCLEOTIDE SEQUENCE [LARGE SCALE GENOMIC DNA]</scope>
    <source>
        <strain evidence="17">ATCC 14091 / BCRC 22168 / CBS 111 / JCM 3599 / NBRC 0793 / NRRL Y-1031 F-60-10</strain>
    </source>
</reference>
<feature type="compositionally biased region" description="Basic and acidic residues" evidence="14">
    <location>
        <begin position="429"/>
        <end position="442"/>
    </location>
</feature>
<evidence type="ECO:0000256" key="15">
    <source>
        <dbReference type="SAM" id="SignalP"/>
    </source>
</evidence>
<evidence type="ECO:0000313" key="16">
    <source>
        <dbReference type="EMBL" id="CCH44698.1"/>
    </source>
</evidence>
<dbReference type="HOGENOM" id="CLU_017171_4_2_1"/>
<dbReference type="InterPro" id="IPR029044">
    <property type="entry name" value="Nucleotide-diphossugar_trans"/>
</dbReference>
<evidence type="ECO:0000313" key="17">
    <source>
        <dbReference type="Proteomes" id="UP000009328"/>
    </source>
</evidence>
<comment type="catalytic activity">
    <reaction evidence="11">
        <text>[1,4-alpha-D-glucosyl](n)-L-tyrosyl-[glycogenin] + UDP-alpha-D-glucose = [1,4-alpha-D-glucosyl](n+1)-L-tyrosyl-[glycogenin] + UDP + H(+)</text>
        <dbReference type="Rhea" id="RHEA:56560"/>
        <dbReference type="Rhea" id="RHEA-COMP:14606"/>
        <dbReference type="Rhea" id="RHEA-COMP:14607"/>
        <dbReference type="ChEBI" id="CHEBI:15378"/>
        <dbReference type="ChEBI" id="CHEBI:58223"/>
        <dbReference type="ChEBI" id="CHEBI:58885"/>
        <dbReference type="ChEBI" id="CHEBI:140574"/>
        <dbReference type="EC" id="2.4.1.186"/>
    </reaction>
</comment>
<comment type="catalytic activity">
    <reaction evidence="12">
        <text>L-tyrosyl-[glycogenin] + UDP-alpha-D-glucose = alpha-D-glucosyl-L-tyrosyl-[glycogenin] + UDP + H(+)</text>
        <dbReference type="Rhea" id="RHEA:23360"/>
        <dbReference type="Rhea" id="RHEA-COMP:14604"/>
        <dbReference type="Rhea" id="RHEA-COMP:14605"/>
        <dbReference type="ChEBI" id="CHEBI:15378"/>
        <dbReference type="ChEBI" id="CHEBI:46858"/>
        <dbReference type="ChEBI" id="CHEBI:58223"/>
        <dbReference type="ChEBI" id="CHEBI:58885"/>
        <dbReference type="ChEBI" id="CHEBI:140573"/>
        <dbReference type="EC" id="2.4.1.186"/>
    </reaction>
</comment>
<keyword evidence="8" id="KW-0464">Manganese</keyword>
<organism evidence="16 17">
    <name type="scientific">Wickerhamomyces ciferrii (strain ATCC 14091 / BCRC 22168 / CBS 111 / JCM 3599 / NBRC 0793 / NRRL Y-1031 F-60-10)</name>
    <name type="common">Yeast</name>
    <name type="synonym">Pichia ciferrii</name>
    <dbReference type="NCBI Taxonomy" id="1206466"/>
    <lineage>
        <taxon>Eukaryota</taxon>
        <taxon>Fungi</taxon>
        <taxon>Dikarya</taxon>
        <taxon>Ascomycota</taxon>
        <taxon>Saccharomycotina</taxon>
        <taxon>Saccharomycetes</taxon>
        <taxon>Phaffomycetales</taxon>
        <taxon>Wickerhamomycetaceae</taxon>
        <taxon>Wickerhamomyces</taxon>
    </lineage>
</organism>
<dbReference type="FunCoup" id="K0KTZ5">
    <property type="interactions" value="113"/>
</dbReference>
<dbReference type="EC" id="2.4.1.186" evidence="10"/>
<feature type="compositionally biased region" description="Acidic residues" evidence="14">
    <location>
        <begin position="555"/>
        <end position="567"/>
    </location>
</feature>
<keyword evidence="3" id="KW-0963">Cytoplasm</keyword>
<feature type="compositionally biased region" description="Acidic residues" evidence="14">
    <location>
        <begin position="582"/>
        <end position="599"/>
    </location>
</feature>
<keyword evidence="7" id="KW-0325">Glycoprotein</keyword>
<comment type="function">
    <text evidence="13">Self-glucosylating initiator of glycogen synthesis. It catalyzes the formation of a short alpha (1,4)-glucosyl chain covalently attached via a glucose 1-O-tyrosyl linkage to internal tyrosine residues and these chains act as primers for the elongation reaction catalyzed by glycogen synthase.</text>
</comment>
<dbReference type="GO" id="GO:0005978">
    <property type="term" value="P:glycogen biosynthetic process"/>
    <property type="evidence" value="ECO:0007669"/>
    <property type="project" value="UniProtKB-KW"/>
</dbReference>
<keyword evidence="6" id="KW-0320">Glycogen biosynthesis</keyword>
<keyword evidence="4 16" id="KW-0808">Transferase</keyword>
<evidence type="ECO:0000256" key="6">
    <source>
        <dbReference type="ARBA" id="ARBA00023056"/>
    </source>
</evidence>
<evidence type="ECO:0000256" key="14">
    <source>
        <dbReference type="SAM" id="MobiDB-lite"/>
    </source>
</evidence>
<feature type="region of interest" description="Disordered" evidence="14">
    <location>
        <begin position="343"/>
        <end position="415"/>
    </location>
</feature>
<dbReference type="GO" id="GO:0046872">
    <property type="term" value="F:metal ion binding"/>
    <property type="evidence" value="ECO:0007669"/>
    <property type="project" value="UniProtKB-KW"/>
</dbReference>
<dbReference type="Proteomes" id="UP000009328">
    <property type="component" value="Unassembled WGS sequence"/>
</dbReference>
<dbReference type="Pfam" id="PF01501">
    <property type="entry name" value="Glyco_transf_8"/>
    <property type="match status" value="1"/>
</dbReference>
<dbReference type="AlphaFoldDB" id="K0KTZ5"/>
<evidence type="ECO:0000256" key="11">
    <source>
        <dbReference type="ARBA" id="ARBA00050886"/>
    </source>
</evidence>
<evidence type="ECO:0000256" key="4">
    <source>
        <dbReference type="ARBA" id="ARBA00022679"/>
    </source>
</evidence>
<accession>K0KTZ5</accession>
<evidence type="ECO:0000256" key="2">
    <source>
        <dbReference type="ARBA" id="ARBA00004496"/>
    </source>
</evidence>
<name>K0KTZ5_WICCF</name>
<evidence type="ECO:0000256" key="5">
    <source>
        <dbReference type="ARBA" id="ARBA00022723"/>
    </source>
</evidence>
<dbReference type="eggNOG" id="KOG1950">
    <property type="taxonomic scope" value="Eukaryota"/>
</dbReference>
<protein>
    <recommendedName>
        <fullName evidence="10">glycogenin glucosyltransferase</fullName>
        <ecNumber evidence="10">2.4.1.186</ecNumber>
    </recommendedName>
</protein>
<feature type="signal peptide" evidence="15">
    <location>
        <begin position="1"/>
        <end position="22"/>
    </location>
</feature>
<keyword evidence="15" id="KW-0732">Signal</keyword>
<evidence type="ECO:0000256" key="8">
    <source>
        <dbReference type="ARBA" id="ARBA00023211"/>
    </source>
</evidence>